<evidence type="ECO:0000313" key="1">
    <source>
        <dbReference type="EMBL" id="MFB9990456.1"/>
    </source>
</evidence>
<reference evidence="1 2" key="1">
    <citation type="submission" date="2024-09" db="EMBL/GenBank/DDBJ databases">
        <authorList>
            <person name="Sun Q."/>
            <person name="Mori K."/>
        </authorList>
    </citation>
    <scope>NUCLEOTIDE SEQUENCE [LARGE SCALE GENOMIC DNA]</scope>
    <source>
        <strain evidence="1 2">JCM 13503</strain>
    </source>
</reference>
<dbReference type="EMBL" id="JBHLYR010000003">
    <property type="protein sequence ID" value="MFB9990456.1"/>
    <property type="molecule type" value="Genomic_DNA"/>
</dbReference>
<organism evidence="1 2">
    <name type="scientific">Deinococcus oregonensis</name>
    <dbReference type="NCBI Taxonomy" id="1805970"/>
    <lineage>
        <taxon>Bacteria</taxon>
        <taxon>Thermotogati</taxon>
        <taxon>Deinococcota</taxon>
        <taxon>Deinococci</taxon>
        <taxon>Deinococcales</taxon>
        <taxon>Deinococcaceae</taxon>
        <taxon>Deinococcus</taxon>
    </lineage>
</organism>
<dbReference type="RefSeq" id="WP_380004388.1">
    <property type="nucleotide sequence ID" value="NZ_JBHLYR010000003.1"/>
</dbReference>
<comment type="caution">
    <text evidence="1">The sequence shown here is derived from an EMBL/GenBank/DDBJ whole genome shotgun (WGS) entry which is preliminary data.</text>
</comment>
<gene>
    <name evidence="1" type="ORF">ACFFLM_00420</name>
</gene>
<protein>
    <recommendedName>
        <fullName evidence="3">Phage tail protein</fullName>
    </recommendedName>
</protein>
<accession>A0ABV6AW81</accession>
<dbReference type="Proteomes" id="UP001589733">
    <property type="component" value="Unassembled WGS sequence"/>
</dbReference>
<sequence length="118" mass="12567">MAIPKFRFGKNFIIRVAAVTTLAADGSATKPEAANFKLFCLPKDAKIGIENTTVDIENFCTGGRTISVRDGGKNGSMDLGETTWVEDDAAVVILQDAAFAETEAGGYVYFEVLPSARA</sequence>
<evidence type="ECO:0008006" key="3">
    <source>
        <dbReference type="Google" id="ProtNLM"/>
    </source>
</evidence>
<keyword evidence="2" id="KW-1185">Reference proteome</keyword>
<proteinExistence type="predicted"/>
<evidence type="ECO:0000313" key="2">
    <source>
        <dbReference type="Proteomes" id="UP001589733"/>
    </source>
</evidence>
<name>A0ABV6AW81_9DEIO</name>